<comment type="caution">
    <text evidence="1">The sequence shown here is derived from an EMBL/GenBank/DDBJ whole genome shotgun (WGS) entry which is preliminary data.</text>
</comment>
<dbReference type="SUPFAM" id="SSF53098">
    <property type="entry name" value="Ribonuclease H-like"/>
    <property type="match status" value="1"/>
</dbReference>
<dbReference type="Proteomes" id="UP000521943">
    <property type="component" value="Unassembled WGS sequence"/>
</dbReference>
<evidence type="ECO:0000313" key="3">
    <source>
        <dbReference type="Proteomes" id="UP000521943"/>
    </source>
</evidence>
<name>A0A8H6LWZ0_9AGAR</name>
<evidence type="ECO:0000313" key="1">
    <source>
        <dbReference type="EMBL" id="KAF6745174.1"/>
    </source>
</evidence>
<dbReference type="OrthoDB" id="3359487at2759"/>
<dbReference type="EMBL" id="JACGCI010000109">
    <property type="protein sequence ID" value="KAF6745174.1"/>
    <property type="molecule type" value="Genomic_DNA"/>
</dbReference>
<protein>
    <recommendedName>
        <fullName evidence="4">hAT-like transposase RNase-H fold domain-containing protein</fullName>
    </recommendedName>
</protein>
<evidence type="ECO:0008006" key="4">
    <source>
        <dbReference type="Google" id="ProtNLM"/>
    </source>
</evidence>
<accession>A0A8H6LWZ0</accession>
<dbReference type="EMBL" id="JACGCI010000098">
    <property type="protein sequence ID" value="KAF6745856.1"/>
    <property type="molecule type" value="Genomic_DNA"/>
</dbReference>
<reference evidence="1 3" key="1">
    <citation type="submission" date="2020-07" db="EMBL/GenBank/DDBJ databases">
        <title>Comparative genomics of pyrophilous fungi reveals a link between fire events and developmental genes.</title>
        <authorList>
            <consortium name="DOE Joint Genome Institute"/>
            <person name="Steindorff A.S."/>
            <person name="Carver A."/>
            <person name="Calhoun S."/>
            <person name="Stillman K."/>
            <person name="Liu H."/>
            <person name="Lipzen A."/>
            <person name="Pangilinan J."/>
            <person name="Labutti K."/>
            <person name="Bruns T.D."/>
            <person name="Grigoriev I.V."/>
        </authorList>
    </citation>
    <scope>NUCLEOTIDE SEQUENCE [LARGE SCALE GENOMIC DNA]</scope>
    <source>
        <strain evidence="1 3">CBS 144469</strain>
    </source>
</reference>
<dbReference type="InterPro" id="IPR012337">
    <property type="entry name" value="RNaseH-like_sf"/>
</dbReference>
<evidence type="ECO:0000313" key="2">
    <source>
        <dbReference type="EMBL" id="KAF6745856.1"/>
    </source>
</evidence>
<keyword evidence="3" id="KW-1185">Reference proteome</keyword>
<organism evidence="1 3">
    <name type="scientific">Ephemerocybe angulata</name>
    <dbReference type="NCBI Taxonomy" id="980116"/>
    <lineage>
        <taxon>Eukaryota</taxon>
        <taxon>Fungi</taxon>
        <taxon>Dikarya</taxon>
        <taxon>Basidiomycota</taxon>
        <taxon>Agaricomycotina</taxon>
        <taxon>Agaricomycetes</taxon>
        <taxon>Agaricomycetidae</taxon>
        <taxon>Agaricales</taxon>
        <taxon>Agaricineae</taxon>
        <taxon>Psathyrellaceae</taxon>
        <taxon>Ephemerocybe</taxon>
    </lineage>
</organism>
<gene>
    <name evidence="2" type="ORF">DFP72DRAFT_823651</name>
    <name evidence="1" type="ORF">DFP72DRAFT_824752</name>
</gene>
<proteinExistence type="predicted"/>
<sequence length="188" mass="21363">MGAFGLEYRVVIEAITGEKSSGLREYELSEEEWGIIEELVEVLKVFKHATLFFSRGTPNLASVIPAMDKIDEILTTNSLDDKTFQPCIRAACSLAKKTLNRYYDKTDHSENYRIAMVLHPRFKLDYFRRADWDDEWVQAARTITEDAFNNSYRDRAISGAHTPAVPISSNIPSSAVRPLSSFLKCFVS</sequence>
<dbReference type="AlphaFoldDB" id="A0A8H6LWZ0"/>